<feature type="domain" description="AB hydrolase-1" evidence="1">
    <location>
        <begin position="25"/>
        <end position="122"/>
    </location>
</feature>
<dbReference type="PANTHER" id="PTHR43798:SF33">
    <property type="entry name" value="HYDROLASE, PUTATIVE (AFU_ORTHOLOGUE AFUA_2G14860)-RELATED"/>
    <property type="match status" value="1"/>
</dbReference>
<organism evidence="2 3">
    <name type="scientific">Halobacillus campisalis</name>
    <dbReference type="NCBI Taxonomy" id="435909"/>
    <lineage>
        <taxon>Bacteria</taxon>
        <taxon>Bacillati</taxon>
        <taxon>Bacillota</taxon>
        <taxon>Bacilli</taxon>
        <taxon>Bacillales</taxon>
        <taxon>Bacillaceae</taxon>
        <taxon>Halobacillus</taxon>
    </lineage>
</organism>
<gene>
    <name evidence="2" type="ORF">ACFQMN_11630</name>
</gene>
<dbReference type="Proteomes" id="UP001596494">
    <property type="component" value="Unassembled WGS sequence"/>
</dbReference>
<proteinExistence type="predicted"/>
<dbReference type="Pfam" id="PF00561">
    <property type="entry name" value="Abhydrolase_1"/>
    <property type="match status" value="1"/>
</dbReference>
<dbReference type="InterPro" id="IPR050266">
    <property type="entry name" value="AB_hydrolase_sf"/>
</dbReference>
<name>A0ABW2K452_9BACI</name>
<dbReference type="PRINTS" id="PR00111">
    <property type="entry name" value="ABHYDROLASE"/>
</dbReference>
<accession>A0ABW2K452</accession>
<dbReference type="GO" id="GO:0016787">
    <property type="term" value="F:hydrolase activity"/>
    <property type="evidence" value="ECO:0007669"/>
    <property type="project" value="UniProtKB-KW"/>
</dbReference>
<protein>
    <submittedName>
        <fullName evidence="2">Alpha/beta fold hydrolase</fullName>
    </submittedName>
</protein>
<evidence type="ECO:0000259" key="1">
    <source>
        <dbReference type="Pfam" id="PF00561"/>
    </source>
</evidence>
<sequence>MSNIKKIVDIGDKELEVWKSGKGRTIIILPGMMSSLAEWELLYEELSKEARVIIYYRAGYGKSDKGKIPRNCTENAKDLYALMKKLRITSPIIIGHSYGGLILQEFVMKYPNEASEIILVDSTSYGAHKLDEVEIEEEDGSSTEAWVEKCKIYSSLSKEVLQVEMAEWITEMKKNLSSSQHLEVEEFMSNPVMFESLSEELEHDLLTCGETNQHKSFPNTSTIVIGRDPKASITEMVESEGLHRSEAEEIELIWQTLILNQTKLNYKTTYIMAEGSGHSVHLEKPEVIKKAVDSILNSTEVED</sequence>
<dbReference type="RefSeq" id="WP_289216646.1">
    <property type="nucleotide sequence ID" value="NZ_JAPVRC010000007.1"/>
</dbReference>
<evidence type="ECO:0000313" key="3">
    <source>
        <dbReference type="Proteomes" id="UP001596494"/>
    </source>
</evidence>
<keyword evidence="3" id="KW-1185">Reference proteome</keyword>
<keyword evidence="2" id="KW-0378">Hydrolase</keyword>
<dbReference type="SUPFAM" id="SSF53474">
    <property type="entry name" value="alpha/beta-Hydrolases"/>
    <property type="match status" value="1"/>
</dbReference>
<dbReference type="PANTHER" id="PTHR43798">
    <property type="entry name" value="MONOACYLGLYCEROL LIPASE"/>
    <property type="match status" value="1"/>
</dbReference>
<dbReference type="InterPro" id="IPR029058">
    <property type="entry name" value="AB_hydrolase_fold"/>
</dbReference>
<reference evidence="3" key="1">
    <citation type="journal article" date="2019" name="Int. J. Syst. Evol. Microbiol.">
        <title>The Global Catalogue of Microorganisms (GCM) 10K type strain sequencing project: providing services to taxonomists for standard genome sequencing and annotation.</title>
        <authorList>
            <consortium name="The Broad Institute Genomics Platform"/>
            <consortium name="The Broad Institute Genome Sequencing Center for Infectious Disease"/>
            <person name="Wu L."/>
            <person name="Ma J."/>
        </authorList>
    </citation>
    <scope>NUCLEOTIDE SEQUENCE [LARGE SCALE GENOMIC DNA]</scope>
    <source>
        <strain evidence="3">CCUG 73951</strain>
    </source>
</reference>
<evidence type="ECO:0000313" key="2">
    <source>
        <dbReference type="EMBL" id="MFC7321534.1"/>
    </source>
</evidence>
<dbReference type="Gene3D" id="3.40.50.1820">
    <property type="entry name" value="alpha/beta hydrolase"/>
    <property type="match status" value="1"/>
</dbReference>
<comment type="caution">
    <text evidence="2">The sequence shown here is derived from an EMBL/GenBank/DDBJ whole genome shotgun (WGS) entry which is preliminary data.</text>
</comment>
<dbReference type="InterPro" id="IPR000073">
    <property type="entry name" value="AB_hydrolase_1"/>
</dbReference>
<dbReference type="EMBL" id="JBHTBY010000009">
    <property type="protein sequence ID" value="MFC7321534.1"/>
    <property type="molecule type" value="Genomic_DNA"/>
</dbReference>